<evidence type="ECO:0000256" key="2">
    <source>
        <dbReference type="ARBA" id="ARBA00024438"/>
    </source>
</evidence>
<feature type="domain" description="Putative zinc-finger" evidence="3">
    <location>
        <begin position="3"/>
        <end position="37"/>
    </location>
</feature>
<proteinExistence type="inferred from homology"/>
<protein>
    <recommendedName>
        <fullName evidence="2">Anti-sigma-W factor RsiW</fullName>
    </recommendedName>
</protein>
<reference evidence="4 5" key="1">
    <citation type="submission" date="2019-03" db="EMBL/GenBank/DDBJ databases">
        <title>This is whole genome sequence of Paenibacillus sp MS74 strain.</title>
        <authorList>
            <person name="Trinh H.N."/>
        </authorList>
    </citation>
    <scope>NUCLEOTIDE SEQUENCE [LARGE SCALE GENOMIC DNA]</scope>
    <source>
        <strain evidence="4 5">MS74</strain>
    </source>
</reference>
<dbReference type="Gene3D" id="1.10.10.1320">
    <property type="entry name" value="Anti-sigma factor, zinc-finger domain"/>
    <property type="match status" value="1"/>
</dbReference>
<dbReference type="InterPro" id="IPR027383">
    <property type="entry name" value="Znf_put"/>
</dbReference>
<keyword evidence="5" id="KW-1185">Reference proteome</keyword>
<comment type="caution">
    <text evidence="4">The sequence shown here is derived from an EMBL/GenBank/DDBJ whole genome shotgun (WGS) entry which is preliminary data.</text>
</comment>
<comment type="similarity">
    <text evidence="1">Belongs to the zinc-associated anti-sigma factor (ZAS) superfamily. Anti-sigma-W factor family.</text>
</comment>
<sequence>MECKEALPLIHEYLDGGLQGTEALKLKEHLLACPSCRDRLKHLEKVEAMIQSWPRQQIMSSDLTERIMRSLPPVKSTSPWWRWVRTHPAASVAAVFILVMMGSFMSLWNQDSELVVKGTDLQSVVIHGDTVLVPVGKTVAGNLMVENGKLQVDGDIKGNIVVIDGSVNLASTAHISGQITEIDEAFSWLWFKMNDLATKISESK</sequence>
<evidence type="ECO:0000256" key="1">
    <source>
        <dbReference type="ARBA" id="ARBA00024353"/>
    </source>
</evidence>
<organism evidence="4 5">
    <name type="scientific">Paenibacillus piri</name>
    <dbReference type="NCBI Taxonomy" id="2547395"/>
    <lineage>
        <taxon>Bacteria</taxon>
        <taxon>Bacillati</taxon>
        <taxon>Bacillota</taxon>
        <taxon>Bacilli</taxon>
        <taxon>Bacillales</taxon>
        <taxon>Paenibacillaceae</taxon>
        <taxon>Paenibacillus</taxon>
    </lineage>
</organism>
<gene>
    <name evidence="4" type="ORF">E1757_31840</name>
</gene>
<dbReference type="Pfam" id="PF13490">
    <property type="entry name" value="zf-HC2"/>
    <property type="match status" value="1"/>
</dbReference>
<accession>A0A4R5K9R0</accession>
<dbReference type="EMBL" id="SMRT01000025">
    <property type="protein sequence ID" value="TDF91726.1"/>
    <property type="molecule type" value="Genomic_DNA"/>
</dbReference>
<dbReference type="OrthoDB" id="9782842at2"/>
<dbReference type="InterPro" id="IPR041916">
    <property type="entry name" value="Anti_sigma_zinc_sf"/>
</dbReference>
<evidence type="ECO:0000259" key="3">
    <source>
        <dbReference type="Pfam" id="PF13490"/>
    </source>
</evidence>
<evidence type="ECO:0000313" key="5">
    <source>
        <dbReference type="Proteomes" id="UP000295636"/>
    </source>
</evidence>
<dbReference type="RefSeq" id="WP_133235891.1">
    <property type="nucleotide sequence ID" value="NZ_SMRT01000025.1"/>
</dbReference>
<evidence type="ECO:0000313" key="4">
    <source>
        <dbReference type="EMBL" id="TDF91726.1"/>
    </source>
</evidence>
<dbReference type="AlphaFoldDB" id="A0A4R5K9R0"/>
<name>A0A4R5K9R0_9BACL</name>
<dbReference type="Proteomes" id="UP000295636">
    <property type="component" value="Unassembled WGS sequence"/>
</dbReference>